<gene>
    <name evidence="1" type="ORF">Tci_923045</name>
</gene>
<evidence type="ECO:0000313" key="1">
    <source>
        <dbReference type="EMBL" id="GFD51076.1"/>
    </source>
</evidence>
<dbReference type="EMBL" id="BKCJ011765407">
    <property type="protein sequence ID" value="GFD51076.1"/>
    <property type="molecule type" value="Genomic_DNA"/>
</dbReference>
<comment type="caution">
    <text evidence="1">The sequence shown here is derived from an EMBL/GenBank/DDBJ whole genome shotgun (WGS) entry which is preliminary data.</text>
</comment>
<feature type="non-terminal residue" evidence="1">
    <location>
        <position position="1"/>
    </location>
</feature>
<proteinExistence type="predicted"/>
<reference evidence="1" key="1">
    <citation type="journal article" date="2019" name="Sci. Rep.">
        <title>Draft genome of Tanacetum cinerariifolium, the natural source of mosquito coil.</title>
        <authorList>
            <person name="Yamashiro T."/>
            <person name="Shiraishi A."/>
            <person name="Satake H."/>
            <person name="Nakayama K."/>
        </authorList>
    </citation>
    <scope>NUCLEOTIDE SEQUENCE</scope>
</reference>
<protein>
    <submittedName>
        <fullName evidence="1">Uncharacterized protein</fullName>
    </submittedName>
</protein>
<organism evidence="1">
    <name type="scientific">Tanacetum cinerariifolium</name>
    <name type="common">Dalmatian daisy</name>
    <name type="synonym">Chrysanthemum cinerariifolium</name>
    <dbReference type="NCBI Taxonomy" id="118510"/>
    <lineage>
        <taxon>Eukaryota</taxon>
        <taxon>Viridiplantae</taxon>
        <taxon>Streptophyta</taxon>
        <taxon>Embryophyta</taxon>
        <taxon>Tracheophyta</taxon>
        <taxon>Spermatophyta</taxon>
        <taxon>Magnoliopsida</taxon>
        <taxon>eudicotyledons</taxon>
        <taxon>Gunneridae</taxon>
        <taxon>Pentapetalae</taxon>
        <taxon>asterids</taxon>
        <taxon>campanulids</taxon>
        <taxon>Asterales</taxon>
        <taxon>Asteraceae</taxon>
        <taxon>Asteroideae</taxon>
        <taxon>Anthemideae</taxon>
        <taxon>Anthemidinae</taxon>
        <taxon>Tanacetum</taxon>
    </lineage>
</organism>
<dbReference type="AlphaFoldDB" id="A0A699WZN4"/>
<name>A0A699WZN4_TANCI</name>
<accession>A0A699WZN4</accession>
<sequence>TKIEEMSDAEVVDSIAIGEIHPRVATVEEQVQVMELQAVQVVSGLREIETRIQQVDNRVDTYPSGQMAVPGQDVIVGLSQQVQTLQTALHGTEL</sequence>